<evidence type="ECO:0000256" key="2">
    <source>
        <dbReference type="ARBA" id="ARBA00022679"/>
    </source>
</evidence>
<dbReference type="PIRSF" id="PIRSF000722">
    <property type="entry name" value="Acetate_prop_kin"/>
    <property type="match status" value="1"/>
</dbReference>
<feature type="active site" description="Proton donor/acceptor" evidence="6">
    <location>
        <position position="148"/>
    </location>
</feature>
<dbReference type="PANTHER" id="PTHR21060">
    <property type="entry name" value="ACETATE KINASE"/>
    <property type="match status" value="1"/>
</dbReference>
<feature type="binding site" evidence="6">
    <location>
        <position position="384"/>
    </location>
    <ligand>
        <name>Mg(2+)</name>
        <dbReference type="ChEBI" id="CHEBI:18420"/>
    </ligand>
</feature>
<evidence type="ECO:0000256" key="4">
    <source>
        <dbReference type="ARBA" id="ARBA00022777"/>
    </source>
</evidence>
<dbReference type="GO" id="GO:0000287">
    <property type="term" value="F:magnesium ion binding"/>
    <property type="evidence" value="ECO:0007669"/>
    <property type="project" value="UniProtKB-UniRule"/>
</dbReference>
<dbReference type="GO" id="GO:0006083">
    <property type="term" value="P:acetate metabolic process"/>
    <property type="evidence" value="ECO:0007669"/>
    <property type="project" value="TreeGrafter"/>
</dbReference>
<feature type="binding site" evidence="6">
    <location>
        <begin position="208"/>
        <end position="212"/>
    </location>
    <ligand>
        <name>ATP</name>
        <dbReference type="ChEBI" id="CHEBI:30616"/>
    </ligand>
</feature>
<feature type="site" description="Transition state stabilizer" evidence="6">
    <location>
        <position position="180"/>
    </location>
</feature>
<dbReference type="Proteomes" id="UP000228976">
    <property type="component" value="Unassembled WGS sequence"/>
</dbReference>
<keyword evidence="6" id="KW-0479">Metal-binding</keyword>
<evidence type="ECO:0000256" key="5">
    <source>
        <dbReference type="ARBA" id="ARBA00022840"/>
    </source>
</evidence>
<comment type="function">
    <text evidence="6">Catalyzes the formation of acetyl phosphate from acetate and ATP. Can also catalyze the reverse reaction.</text>
</comment>
<keyword evidence="5 6" id="KW-0067">ATP-binding</keyword>
<feature type="binding site" evidence="6">
    <location>
        <begin position="282"/>
        <end position="284"/>
    </location>
    <ligand>
        <name>ATP</name>
        <dbReference type="ChEBI" id="CHEBI:30616"/>
    </ligand>
</feature>
<organism evidence="8 9">
    <name type="scientific">Aeriscardovia aeriphila</name>
    <dbReference type="NCBI Taxonomy" id="218139"/>
    <lineage>
        <taxon>Bacteria</taxon>
        <taxon>Bacillati</taxon>
        <taxon>Actinomycetota</taxon>
        <taxon>Actinomycetes</taxon>
        <taxon>Bifidobacteriales</taxon>
        <taxon>Bifidobacteriaceae</taxon>
        <taxon>Aeriscardovia</taxon>
    </lineage>
</organism>
<keyword evidence="2 6" id="KW-0808">Transferase</keyword>
<comment type="subcellular location">
    <subcellularLocation>
        <location evidence="6">Cytoplasm</location>
    </subcellularLocation>
</comment>
<comment type="cofactor">
    <cofactor evidence="6">
        <name>Mg(2+)</name>
        <dbReference type="ChEBI" id="CHEBI:18420"/>
    </cofactor>
    <cofactor evidence="6">
        <name>Mn(2+)</name>
        <dbReference type="ChEBI" id="CHEBI:29035"/>
    </cofactor>
    <text evidence="6">Mg(2+). Can also accept Mn(2+).</text>
</comment>
<sequence>MAKTVLVINAGSSSIKYQLIDLETADSIASGLVEAIGEPVGGHYRHEYKGEKHDLNETVPDHRTGLKKVLDFFDEYGPNLQEAGIIAVGHRVVQGGWIFPKPALTTKKVIQQIKDLAVLAPLHNGPEATGIEVMKELLPSVPQIAVFDSSFFFALPPEAKTYALNKDVAERYHIQRYGAHGTSHEYVGSVVPSLLGKPAEGFKQIVLHIGNGASASAQVSGSPVETSMGLTPLEGLVMGGRTGDIDPAVVFHLIRNAHMDVEELDDLFNHKSGMTGMTGYGDLREVDRLYEEGNADAKLALDVYVHRIVSYIGAYWAQLGGLDAITFTAGVGENDSLVRKMVAEKLAAFGVKLDNEKNETRSKENRVISTPDSSVAVCVVPTNEELAIARKAEKIVADGHDDYNTGLDED</sequence>
<dbReference type="NCBIfam" id="TIGR00016">
    <property type="entry name" value="ackA"/>
    <property type="match status" value="1"/>
</dbReference>
<keyword evidence="6" id="KW-0460">Magnesium</keyword>
<dbReference type="PANTHER" id="PTHR21060:SF15">
    <property type="entry name" value="ACETATE KINASE-RELATED"/>
    <property type="match status" value="1"/>
</dbReference>
<dbReference type="UniPathway" id="UPA00340">
    <property type="reaction ID" value="UER00458"/>
</dbReference>
<feature type="binding site" evidence="6">
    <location>
        <begin position="330"/>
        <end position="334"/>
    </location>
    <ligand>
        <name>ATP</name>
        <dbReference type="ChEBI" id="CHEBI:30616"/>
    </ligand>
</feature>
<dbReference type="CDD" id="cd24010">
    <property type="entry name" value="ASKHA_NBD_AcK_PK"/>
    <property type="match status" value="1"/>
</dbReference>
<protein>
    <recommendedName>
        <fullName evidence="6">Acetate kinase</fullName>
        <ecNumber evidence="6">2.7.2.1</ecNumber>
    </recommendedName>
    <alternativeName>
        <fullName evidence="6">Acetokinase</fullName>
    </alternativeName>
</protein>
<dbReference type="InterPro" id="IPR000890">
    <property type="entry name" value="Aliphatic_acid_kin_short-chain"/>
</dbReference>
<evidence type="ECO:0000256" key="1">
    <source>
        <dbReference type="ARBA" id="ARBA00008748"/>
    </source>
</evidence>
<keyword evidence="4 6" id="KW-0418">Kinase</keyword>
<comment type="similarity">
    <text evidence="1 6 7">Belongs to the acetokinase family.</text>
</comment>
<dbReference type="InterPro" id="IPR004372">
    <property type="entry name" value="Ac/propionate_kinase"/>
</dbReference>
<comment type="pathway">
    <text evidence="6">Metabolic intermediate biosynthesis; acetyl-CoA biosynthesis; acetyl-CoA from acetate: step 1/2.</text>
</comment>
<name>A0A261F9V4_9BIFI</name>
<comment type="catalytic activity">
    <reaction evidence="6">
        <text>acetate + ATP = acetyl phosphate + ADP</text>
        <dbReference type="Rhea" id="RHEA:11352"/>
        <dbReference type="ChEBI" id="CHEBI:22191"/>
        <dbReference type="ChEBI" id="CHEBI:30089"/>
        <dbReference type="ChEBI" id="CHEBI:30616"/>
        <dbReference type="ChEBI" id="CHEBI:456216"/>
        <dbReference type="EC" id="2.7.2.1"/>
    </reaction>
</comment>
<evidence type="ECO:0000256" key="3">
    <source>
        <dbReference type="ARBA" id="ARBA00022741"/>
    </source>
</evidence>
<dbReference type="OrthoDB" id="9802453at2"/>
<gene>
    <name evidence="6" type="primary">ackA</name>
    <name evidence="8" type="ORF">AEAE_0419</name>
</gene>
<keyword evidence="3 6" id="KW-0547">Nucleotide-binding</keyword>
<keyword evidence="9" id="KW-1185">Reference proteome</keyword>
<evidence type="ECO:0000256" key="7">
    <source>
        <dbReference type="RuleBase" id="RU003835"/>
    </source>
</evidence>
<comment type="subunit">
    <text evidence="6">Homodimer.</text>
</comment>
<evidence type="ECO:0000313" key="8">
    <source>
        <dbReference type="EMBL" id="OZG55931.1"/>
    </source>
</evidence>
<proteinExistence type="inferred from homology"/>
<feature type="binding site" evidence="6">
    <location>
        <position position="16"/>
    </location>
    <ligand>
        <name>ATP</name>
        <dbReference type="ChEBI" id="CHEBI:30616"/>
    </ligand>
</feature>
<feature type="binding site" evidence="6">
    <location>
        <position position="9"/>
    </location>
    <ligand>
        <name>Mg(2+)</name>
        <dbReference type="ChEBI" id="CHEBI:18420"/>
    </ligand>
</feature>
<dbReference type="PROSITE" id="PS01076">
    <property type="entry name" value="ACETATE_KINASE_2"/>
    <property type="match status" value="1"/>
</dbReference>
<dbReference type="PRINTS" id="PR00471">
    <property type="entry name" value="ACETATEKNASE"/>
</dbReference>
<dbReference type="GO" id="GO:0005737">
    <property type="term" value="C:cytoplasm"/>
    <property type="evidence" value="ECO:0007669"/>
    <property type="project" value="UniProtKB-SubCell"/>
</dbReference>
<dbReference type="InterPro" id="IPR023865">
    <property type="entry name" value="Aliphatic_acid_kinase_CS"/>
</dbReference>
<dbReference type="GO" id="GO:0005524">
    <property type="term" value="F:ATP binding"/>
    <property type="evidence" value="ECO:0007669"/>
    <property type="project" value="UniProtKB-KW"/>
</dbReference>
<dbReference type="AlphaFoldDB" id="A0A261F9V4"/>
<dbReference type="EC" id="2.7.2.1" evidence="6"/>
<dbReference type="Pfam" id="PF00871">
    <property type="entry name" value="Acetate_kinase"/>
    <property type="match status" value="1"/>
</dbReference>
<reference evidence="8 9" key="1">
    <citation type="journal article" date="2017" name="BMC Genomics">
        <title>Comparative genomic and phylogenomic analyses of the Bifidobacteriaceae family.</title>
        <authorList>
            <person name="Lugli G.A."/>
            <person name="Milani C."/>
            <person name="Turroni F."/>
            <person name="Duranti S."/>
            <person name="Mancabelli L."/>
            <person name="Mangifesta M."/>
            <person name="Ferrario C."/>
            <person name="Modesto M."/>
            <person name="Mattarelli P."/>
            <person name="Jiri K."/>
            <person name="van Sinderen D."/>
            <person name="Ventura M."/>
        </authorList>
    </citation>
    <scope>NUCLEOTIDE SEQUENCE [LARGE SCALE GENOMIC DNA]</scope>
    <source>
        <strain evidence="8 9">LMG 21773</strain>
    </source>
</reference>
<feature type="site" description="Transition state stabilizer" evidence="6">
    <location>
        <position position="241"/>
    </location>
</feature>
<dbReference type="HAMAP" id="MF_00020">
    <property type="entry name" value="Acetate_kinase"/>
    <property type="match status" value="1"/>
</dbReference>
<feature type="binding site" evidence="6">
    <location>
        <position position="91"/>
    </location>
    <ligand>
        <name>substrate</name>
    </ligand>
</feature>
<dbReference type="EMBL" id="MWWU01000002">
    <property type="protein sequence ID" value="OZG55931.1"/>
    <property type="molecule type" value="Genomic_DNA"/>
</dbReference>
<dbReference type="RefSeq" id="WP_094689524.1">
    <property type="nucleotide sequence ID" value="NZ_JACBYZ010000001.1"/>
</dbReference>
<dbReference type="SUPFAM" id="SSF53067">
    <property type="entry name" value="Actin-like ATPase domain"/>
    <property type="match status" value="2"/>
</dbReference>
<dbReference type="GO" id="GO:0008776">
    <property type="term" value="F:acetate kinase activity"/>
    <property type="evidence" value="ECO:0007669"/>
    <property type="project" value="UniProtKB-UniRule"/>
</dbReference>
<keyword evidence="6" id="KW-0963">Cytoplasm</keyword>
<evidence type="ECO:0000256" key="6">
    <source>
        <dbReference type="HAMAP-Rule" id="MF_00020"/>
    </source>
</evidence>
<comment type="caution">
    <text evidence="8">The sequence shown here is derived from an EMBL/GenBank/DDBJ whole genome shotgun (WGS) entry which is preliminary data.</text>
</comment>
<dbReference type="Gene3D" id="3.30.420.40">
    <property type="match status" value="2"/>
</dbReference>
<dbReference type="GO" id="GO:0006085">
    <property type="term" value="P:acetyl-CoA biosynthetic process"/>
    <property type="evidence" value="ECO:0007669"/>
    <property type="project" value="UniProtKB-UniRule"/>
</dbReference>
<evidence type="ECO:0000313" key="9">
    <source>
        <dbReference type="Proteomes" id="UP000228976"/>
    </source>
</evidence>
<accession>A0A261F9V4</accession>
<dbReference type="PROSITE" id="PS01075">
    <property type="entry name" value="ACETATE_KINASE_1"/>
    <property type="match status" value="1"/>
</dbReference>
<dbReference type="InterPro" id="IPR043129">
    <property type="entry name" value="ATPase_NBD"/>
</dbReference>